<keyword evidence="1" id="KW-0812">Transmembrane</keyword>
<dbReference type="KEGG" id="vgu:HYG85_19805"/>
<evidence type="ECO:0000313" key="3">
    <source>
        <dbReference type="Proteomes" id="UP000677305"/>
    </source>
</evidence>
<feature type="transmembrane region" description="Helical" evidence="1">
    <location>
        <begin position="298"/>
        <end position="316"/>
    </location>
</feature>
<dbReference type="EMBL" id="CP058561">
    <property type="protein sequence ID" value="QUH31042.1"/>
    <property type="molecule type" value="Genomic_DNA"/>
</dbReference>
<accession>A0A8J8SDP7</accession>
<protein>
    <submittedName>
        <fullName evidence="2">YibE/F family protein</fullName>
    </submittedName>
</protein>
<dbReference type="AlphaFoldDB" id="A0A8J8SDP7"/>
<proteinExistence type="predicted"/>
<feature type="transmembrane region" description="Helical" evidence="1">
    <location>
        <begin position="336"/>
        <end position="357"/>
    </location>
</feature>
<reference evidence="2 3" key="1">
    <citation type="submission" date="2020-07" db="EMBL/GenBank/DDBJ databases">
        <title>Vallitalea guaymasensis genome.</title>
        <authorList>
            <person name="Postec A."/>
        </authorList>
    </citation>
    <scope>NUCLEOTIDE SEQUENCE [LARGE SCALE GENOMIC DNA]</scope>
    <source>
        <strain evidence="2 3">Ra1766G1</strain>
    </source>
</reference>
<dbReference type="InterPro" id="IPR012507">
    <property type="entry name" value="YibE_F"/>
</dbReference>
<gene>
    <name evidence="2" type="ORF">HYG85_19805</name>
</gene>
<dbReference type="PANTHER" id="PTHR41771:SF1">
    <property type="entry name" value="MEMBRANE PROTEIN"/>
    <property type="match status" value="1"/>
</dbReference>
<feature type="transmembrane region" description="Helical" evidence="1">
    <location>
        <begin position="163"/>
        <end position="182"/>
    </location>
</feature>
<name>A0A8J8SDP7_9FIRM</name>
<evidence type="ECO:0000313" key="2">
    <source>
        <dbReference type="EMBL" id="QUH31042.1"/>
    </source>
</evidence>
<keyword evidence="1" id="KW-1133">Transmembrane helix</keyword>
<keyword evidence="1" id="KW-0472">Membrane</keyword>
<keyword evidence="3" id="KW-1185">Reference proteome</keyword>
<organism evidence="2 3">
    <name type="scientific">Vallitalea guaymasensis</name>
    <dbReference type="NCBI Taxonomy" id="1185412"/>
    <lineage>
        <taxon>Bacteria</taxon>
        <taxon>Bacillati</taxon>
        <taxon>Bacillota</taxon>
        <taxon>Clostridia</taxon>
        <taxon>Lachnospirales</taxon>
        <taxon>Vallitaleaceae</taxon>
        <taxon>Vallitalea</taxon>
    </lineage>
</organism>
<dbReference type="Proteomes" id="UP000677305">
    <property type="component" value="Chromosome"/>
</dbReference>
<feature type="transmembrane region" description="Helical" evidence="1">
    <location>
        <begin position="138"/>
        <end position="157"/>
    </location>
</feature>
<evidence type="ECO:0000256" key="1">
    <source>
        <dbReference type="SAM" id="Phobius"/>
    </source>
</evidence>
<dbReference type="RefSeq" id="WP_212691129.1">
    <property type="nucleotide sequence ID" value="NZ_CP058561.1"/>
</dbReference>
<dbReference type="Pfam" id="PF07907">
    <property type="entry name" value="YibE_F"/>
    <property type="match status" value="1"/>
</dbReference>
<dbReference type="PANTHER" id="PTHR41771">
    <property type="entry name" value="MEMBRANE PROTEIN-RELATED"/>
    <property type="match status" value="1"/>
</dbReference>
<sequence>MRIIYLLILCFFIIKPIDVNCTEEISYEWKYIHGKVISVIEDTVDEENCMRYQKLLVKLTERDLTGEAEIENVINTASIYKIVVKPGDEIIIVCNQTGDTIENGRVYSYARDKYLIYLLLVFMGALLLFGGKNGFYSIISLTICVSLILFGFFPLIMKSYNPIIVVSVISVISTLITLSVIGGLNIKTYAAIIGTIGGVITSGLLTFYFGALTHIQGIGDEDVELLSYFTEGYNLNFRDLLYAGIIIGALGAIMDVSMSIASSMGELYESNPRIGKDKLFTAGMRIGKDIMGTMSNTLILAYAGNSISMILVFFLYNRSLVQFINSDQIAGEILRALCGSIGLIFSIPITSIAFISISKKRNNYVKPKAVYRK</sequence>
<feature type="transmembrane region" description="Helical" evidence="1">
    <location>
        <begin position="240"/>
        <end position="261"/>
    </location>
</feature>
<feature type="transmembrane region" description="Helical" evidence="1">
    <location>
        <begin position="114"/>
        <end position="131"/>
    </location>
</feature>
<feature type="transmembrane region" description="Helical" evidence="1">
    <location>
        <begin position="189"/>
        <end position="211"/>
    </location>
</feature>